<sequence length="125" mass="14741">MDPRIISRVRAAAKLLISDGLTPSLFVGSKFEPQPDDWLLCKGYWGYHLWKFKELRQSPIVVEPSFVALVDELNRPLLTSSQINICNWKETVRVPILPEILLRNLVEFLNRNQRLFFRFRAKRFL</sequence>
<accession>A0A5J4SBZ9</accession>
<dbReference type="EMBL" id="SNRY01000306">
    <property type="protein sequence ID" value="KAA6342781.1"/>
    <property type="molecule type" value="Genomic_DNA"/>
</dbReference>
<gene>
    <name evidence="1" type="ORF">EZS27_009511</name>
</gene>
<organism evidence="1">
    <name type="scientific">termite gut metagenome</name>
    <dbReference type="NCBI Taxonomy" id="433724"/>
    <lineage>
        <taxon>unclassified sequences</taxon>
        <taxon>metagenomes</taxon>
        <taxon>organismal metagenomes</taxon>
    </lineage>
</organism>
<reference evidence="1" key="1">
    <citation type="submission" date="2019-03" db="EMBL/GenBank/DDBJ databases">
        <title>Single cell metagenomics reveals metabolic interactions within the superorganism composed of flagellate Streblomastix strix and complex community of Bacteroidetes bacteria on its surface.</title>
        <authorList>
            <person name="Treitli S.C."/>
            <person name="Kolisko M."/>
            <person name="Husnik F."/>
            <person name="Keeling P."/>
            <person name="Hampl V."/>
        </authorList>
    </citation>
    <scope>NUCLEOTIDE SEQUENCE</scope>
    <source>
        <strain evidence="1">STM</strain>
    </source>
</reference>
<name>A0A5J4SBZ9_9ZZZZ</name>
<proteinExistence type="predicted"/>
<dbReference type="AlphaFoldDB" id="A0A5J4SBZ9"/>
<comment type="caution">
    <text evidence="1">The sequence shown here is derived from an EMBL/GenBank/DDBJ whole genome shotgun (WGS) entry which is preliminary data.</text>
</comment>
<evidence type="ECO:0000313" key="1">
    <source>
        <dbReference type="EMBL" id="KAA6342781.1"/>
    </source>
</evidence>
<protein>
    <submittedName>
        <fullName evidence="1">Uncharacterized protein</fullName>
    </submittedName>
</protein>